<dbReference type="Pfam" id="PF07714">
    <property type="entry name" value="PK_Tyr_Ser-Thr"/>
    <property type="match status" value="1"/>
</dbReference>
<feature type="region of interest" description="Disordered" evidence="1">
    <location>
        <begin position="259"/>
        <end position="286"/>
    </location>
</feature>
<protein>
    <submittedName>
        <fullName evidence="3">SCY1-like protein 2</fullName>
    </submittedName>
</protein>
<name>A0A1Q9CB14_SYMMI</name>
<organism evidence="3 4">
    <name type="scientific">Symbiodinium microadriaticum</name>
    <name type="common">Dinoflagellate</name>
    <name type="synonym">Zooxanthella microadriatica</name>
    <dbReference type="NCBI Taxonomy" id="2951"/>
    <lineage>
        <taxon>Eukaryota</taxon>
        <taxon>Sar</taxon>
        <taxon>Alveolata</taxon>
        <taxon>Dinophyceae</taxon>
        <taxon>Suessiales</taxon>
        <taxon>Symbiodiniaceae</taxon>
        <taxon>Symbiodinium</taxon>
    </lineage>
</organism>
<dbReference type="Proteomes" id="UP000186817">
    <property type="component" value="Unassembled WGS sequence"/>
</dbReference>
<evidence type="ECO:0000313" key="4">
    <source>
        <dbReference type="Proteomes" id="UP000186817"/>
    </source>
</evidence>
<feature type="compositionally biased region" description="Basic and acidic residues" evidence="1">
    <location>
        <begin position="259"/>
        <end position="273"/>
    </location>
</feature>
<sequence length="595" mass="65955">MLLNVLASWPSMGNKILTQYDVQKEPCYYSPELRWKLHTASFKEKPDEKLTIFLFERKVIEKYAKNAKEQIVELLKKDAMSLQRLRHPHILSVIEALVEERSTLAFATKPVVGTVAQLLENNRHELSNLEMKCGLLDVAEAMQFLHQDAKTAHLGFSPYSIFIDPQGKWLLGSLGFSFSGVQWGQLMDCPFTFSGQEAPGTLSFEPPPRYAAPEMCAFPGKCGLESDMFAMGLLTPIGFPSQEELASWVAAWHDESICDGAKKGKRPPEKGDEGNSSEAESPVGLLARLRPRRAPLSTTSLPFAHGERTDAGTCVRHFGEDDSGGVRMTVKAAMPFSSPTSFVLDCSNESSNSLDPDCMRIRDLFVGKEVLGADIAGDCAIPYETENPFKRVKRVVYIHDSRDGLWYHCCEYRPPYGSFSHRTPPPKLEAEDISLGSMAMKFASGLFSRKKSKTEPDKLPVGQAPEAEGDFMENPPGPLLQCNVYENLKLVQNKTLGTRESLGDLPTRCLGDEAVLIRRFTGGTKRKEPPSLDTYTLPKDMECVDIGPKGTPTVIGKNYAVFMLRAPLLMPCPMTCRPATGRPSGRDARSGRQFL</sequence>
<accession>A0A1Q9CB14</accession>
<dbReference type="PANTHER" id="PTHR12984:SF6">
    <property type="entry name" value="SCY1-LIKE PROTEIN 2"/>
    <property type="match status" value="1"/>
</dbReference>
<dbReference type="GO" id="GO:0004672">
    <property type="term" value="F:protein kinase activity"/>
    <property type="evidence" value="ECO:0007669"/>
    <property type="project" value="InterPro"/>
</dbReference>
<feature type="domain" description="Protein kinase" evidence="2">
    <location>
        <begin position="31"/>
        <end position="308"/>
    </location>
</feature>
<evidence type="ECO:0000256" key="1">
    <source>
        <dbReference type="SAM" id="MobiDB-lite"/>
    </source>
</evidence>
<dbReference type="SMART" id="SM00220">
    <property type="entry name" value="S_TKc"/>
    <property type="match status" value="1"/>
</dbReference>
<dbReference type="Gene3D" id="3.30.200.20">
    <property type="entry name" value="Phosphorylase Kinase, domain 1"/>
    <property type="match status" value="1"/>
</dbReference>
<dbReference type="InterPro" id="IPR000719">
    <property type="entry name" value="Prot_kinase_dom"/>
</dbReference>
<dbReference type="PROSITE" id="PS50011">
    <property type="entry name" value="PROTEIN_KINASE_DOM"/>
    <property type="match status" value="1"/>
</dbReference>
<dbReference type="InterPro" id="IPR001245">
    <property type="entry name" value="Ser-Thr/Tyr_kinase_cat_dom"/>
</dbReference>
<dbReference type="OrthoDB" id="432923at2759"/>
<dbReference type="InterPro" id="IPR051177">
    <property type="entry name" value="CIK-Related_Protein"/>
</dbReference>
<dbReference type="InterPro" id="IPR011009">
    <property type="entry name" value="Kinase-like_dom_sf"/>
</dbReference>
<dbReference type="EMBL" id="LSRX01001414">
    <property type="protein sequence ID" value="OLP80119.1"/>
    <property type="molecule type" value="Genomic_DNA"/>
</dbReference>
<dbReference type="GO" id="GO:0005524">
    <property type="term" value="F:ATP binding"/>
    <property type="evidence" value="ECO:0007669"/>
    <property type="project" value="InterPro"/>
</dbReference>
<dbReference type="Gene3D" id="1.10.510.10">
    <property type="entry name" value="Transferase(Phosphotransferase) domain 1"/>
    <property type="match status" value="1"/>
</dbReference>
<proteinExistence type="predicted"/>
<dbReference type="SUPFAM" id="SSF56112">
    <property type="entry name" value="Protein kinase-like (PK-like)"/>
    <property type="match status" value="1"/>
</dbReference>
<comment type="caution">
    <text evidence="3">The sequence shown here is derived from an EMBL/GenBank/DDBJ whole genome shotgun (WGS) entry which is preliminary data.</text>
</comment>
<evidence type="ECO:0000259" key="2">
    <source>
        <dbReference type="PROSITE" id="PS50011"/>
    </source>
</evidence>
<dbReference type="AlphaFoldDB" id="A0A1Q9CB14"/>
<evidence type="ECO:0000313" key="3">
    <source>
        <dbReference type="EMBL" id="OLP80119.1"/>
    </source>
</evidence>
<reference evidence="3 4" key="1">
    <citation type="submission" date="2016-02" db="EMBL/GenBank/DDBJ databases">
        <title>Genome analysis of coral dinoflagellate symbionts highlights evolutionary adaptations to a symbiotic lifestyle.</title>
        <authorList>
            <person name="Aranda M."/>
            <person name="Li Y."/>
            <person name="Liew Y.J."/>
            <person name="Baumgarten S."/>
            <person name="Simakov O."/>
            <person name="Wilson M."/>
            <person name="Piel J."/>
            <person name="Ashoor H."/>
            <person name="Bougouffa S."/>
            <person name="Bajic V.B."/>
            <person name="Ryu T."/>
            <person name="Ravasi T."/>
            <person name="Bayer T."/>
            <person name="Micklem G."/>
            <person name="Kim H."/>
            <person name="Bhak J."/>
            <person name="Lajeunesse T.C."/>
            <person name="Voolstra C.R."/>
        </authorList>
    </citation>
    <scope>NUCLEOTIDE SEQUENCE [LARGE SCALE GENOMIC DNA]</scope>
    <source>
        <strain evidence="3 4">CCMP2467</strain>
    </source>
</reference>
<dbReference type="PANTHER" id="PTHR12984">
    <property type="entry name" value="SCY1-RELATED S/T PROTEIN KINASE-LIKE"/>
    <property type="match status" value="1"/>
</dbReference>
<gene>
    <name evidence="3" type="primary">SCYL2</name>
    <name evidence="3" type="ORF">AK812_SmicGene39505</name>
</gene>
<keyword evidence="4" id="KW-1185">Reference proteome</keyword>